<comment type="caution">
    <text evidence="1">The sequence shown here is derived from an EMBL/GenBank/DDBJ whole genome shotgun (WGS) entry which is preliminary data.</text>
</comment>
<gene>
    <name evidence="1" type="ORF">MSAN_00640400</name>
</gene>
<dbReference type="EMBL" id="JACAZH010000004">
    <property type="protein sequence ID" value="KAF7370104.1"/>
    <property type="molecule type" value="Genomic_DNA"/>
</dbReference>
<organism evidence="1 2">
    <name type="scientific">Mycena sanguinolenta</name>
    <dbReference type="NCBI Taxonomy" id="230812"/>
    <lineage>
        <taxon>Eukaryota</taxon>
        <taxon>Fungi</taxon>
        <taxon>Dikarya</taxon>
        <taxon>Basidiomycota</taxon>
        <taxon>Agaricomycotina</taxon>
        <taxon>Agaricomycetes</taxon>
        <taxon>Agaricomycetidae</taxon>
        <taxon>Agaricales</taxon>
        <taxon>Marasmiineae</taxon>
        <taxon>Mycenaceae</taxon>
        <taxon>Mycena</taxon>
    </lineage>
</organism>
<reference evidence="1" key="1">
    <citation type="submission" date="2020-05" db="EMBL/GenBank/DDBJ databases">
        <title>Mycena genomes resolve the evolution of fungal bioluminescence.</title>
        <authorList>
            <person name="Tsai I.J."/>
        </authorList>
    </citation>
    <scope>NUCLEOTIDE SEQUENCE</scope>
    <source>
        <strain evidence="1">160909Yilan</strain>
    </source>
</reference>
<keyword evidence="2" id="KW-1185">Reference proteome</keyword>
<protein>
    <submittedName>
        <fullName evidence="1">Uncharacterized protein</fullName>
    </submittedName>
</protein>
<dbReference type="Proteomes" id="UP000623467">
    <property type="component" value="Unassembled WGS sequence"/>
</dbReference>
<accession>A0A8H7DC71</accession>
<evidence type="ECO:0000313" key="2">
    <source>
        <dbReference type="Proteomes" id="UP000623467"/>
    </source>
</evidence>
<sequence>MCIFLSFVSFISDSFNPYPLFDCAAAPLSTTDANISLPLFVPPSPSRIVPCTSPVQYDIVPYPATFILGERRRVLSRVWWLRTSNLVPSSPSLCDAPWSLAILTPLSSCSRCPSRGPKRSLLPFPTRKLYSIHETKLWASSTAR</sequence>
<dbReference type="AlphaFoldDB" id="A0A8H7DC71"/>
<evidence type="ECO:0000313" key="1">
    <source>
        <dbReference type="EMBL" id="KAF7370104.1"/>
    </source>
</evidence>
<proteinExistence type="predicted"/>
<name>A0A8H7DC71_9AGAR</name>